<dbReference type="AlphaFoldDB" id="A0A844VYU4"/>
<keyword evidence="4" id="KW-1185">Reference proteome</keyword>
<proteinExistence type="predicted"/>
<dbReference type="SMART" id="SM00463">
    <property type="entry name" value="SMR"/>
    <property type="match status" value="1"/>
</dbReference>
<organism evidence="3 4">
    <name type="scientific">Pseudooceanicola pacificus</name>
    <dbReference type="NCBI Taxonomy" id="2676438"/>
    <lineage>
        <taxon>Bacteria</taxon>
        <taxon>Pseudomonadati</taxon>
        <taxon>Pseudomonadota</taxon>
        <taxon>Alphaproteobacteria</taxon>
        <taxon>Rhodobacterales</taxon>
        <taxon>Paracoccaceae</taxon>
        <taxon>Pseudooceanicola</taxon>
    </lineage>
</organism>
<evidence type="ECO:0000256" key="1">
    <source>
        <dbReference type="SAM" id="MobiDB-lite"/>
    </source>
</evidence>
<reference evidence="3 4" key="1">
    <citation type="submission" date="2019-11" db="EMBL/GenBank/DDBJ databases">
        <title>Pseudooceanicola pacifica sp. nov., isolated from deep-sea sediment of the Pacific Ocean.</title>
        <authorList>
            <person name="Lyu L."/>
        </authorList>
    </citation>
    <scope>NUCLEOTIDE SEQUENCE [LARGE SCALE GENOMIC DNA]</scope>
    <source>
        <strain evidence="3 4">216_PA32_1</strain>
    </source>
</reference>
<dbReference type="PANTHER" id="PTHR35562">
    <property type="entry name" value="DNA ENDONUCLEASE SMRA-RELATED"/>
    <property type="match status" value="1"/>
</dbReference>
<evidence type="ECO:0000313" key="4">
    <source>
        <dbReference type="Proteomes" id="UP000443843"/>
    </source>
</evidence>
<evidence type="ECO:0000259" key="2">
    <source>
        <dbReference type="PROSITE" id="PS50828"/>
    </source>
</evidence>
<sequence length="187" mass="21221">MELWRRVAESTERMHPEQRRPTPEQPKKRAAKPATPAPEPLLEFRLGQKARDTGPAHDLLDPIHDHLGRAPMRMDRKAHTRMKRGKLVPEARIDLHGMTMDRAHPALTGFILRAFADGRRLVLVITGKGKDRDSEGPIPVPRGVLRHNVPHWLSIPPLSQMVLQVTPAHLKHGGGGAYYVYLRRNRD</sequence>
<dbReference type="Pfam" id="PF01713">
    <property type="entry name" value="Smr"/>
    <property type="match status" value="1"/>
</dbReference>
<gene>
    <name evidence="3" type="ORF">GLS40_02675</name>
</gene>
<comment type="caution">
    <text evidence="3">The sequence shown here is derived from an EMBL/GenBank/DDBJ whole genome shotgun (WGS) entry which is preliminary data.</text>
</comment>
<dbReference type="RefSeq" id="WP_160381157.1">
    <property type="nucleotide sequence ID" value="NZ_WNXQ01000001.1"/>
</dbReference>
<dbReference type="PROSITE" id="PS50828">
    <property type="entry name" value="SMR"/>
    <property type="match status" value="1"/>
</dbReference>
<dbReference type="SUPFAM" id="SSF160443">
    <property type="entry name" value="SMR domain-like"/>
    <property type="match status" value="1"/>
</dbReference>
<name>A0A844VYU4_9RHOB</name>
<protein>
    <submittedName>
        <fullName evidence="3">DNA mismatch repair protein MutS</fullName>
    </submittedName>
</protein>
<accession>A0A844VYU4</accession>
<feature type="domain" description="Smr" evidence="2">
    <location>
        <begin position="93"/>
        <end position="183"/>
    </location>
</feature>
<dbReference type="Gene3D" id="3.30.1370.110">
    <property type="match status" value="1"/>
</dbReference>
<dbReference type="EMBL" id="WNXQ01000001">
    <property type="protein sequence ID" value="MWB76926.1"/>
    <property type="molecule type" value="Genomic_DNA"/>
</dbReference>
<dbReference type="Proteomes" id="UP000443843">
    <property type="component" value="Unassembled WGS sequence"/>
</dbReference>
<dbReference type="InterPro" id="IPR002625">
    <property type="entry name" value="Smr_dom"/>
</dbReference>
<feature type="compositionally biased region" description="Basic and acidic residues" evidence="1">
    <location>
        <begin position="1"/>
        <end position="27"/>
    </location>
</feature>
<feature type="region of interest" description="Disordered" evidence="1">
    <location>
        <begin position="1"/>
        <end position="39"/>
    </location>
</feature>
<dbReference type="PANTHER" id="PTHR35562:SF2">
    <property type="entry name" value="DNA ENDONUCLEASE SMRA-RELATED"/>
    <property type="match status" value="1"/>
</dbReference>
<dbReference type="InterPro" id="IPR036063">
    <property type="entry name" value="Smr_dom_sf"/>
</dbReference>
<evidence type="ECO:0000313" key="3">
    <source>
        <dbReference type="EMBL" id="MWB76926.1"/>
    </source>
</evidence>